<gene>
    <name evidence="11" type="ORF">L798_04236</name>
</gene>
<evidence type="ECO:0000259" key="10">
    <source>
        <dbReference type="Pfam" id="PF10497"/>
    </source>
</evidence>
<evidence type="ECO:0000256" key="6">
    <source>
        <dbReference type="ARBA" id="ARBA00022843"/>
    </source>
</evidence>
<keyword evidence="11" id="KW-0131">Cell cycle</keyword>
<dbReference type="OMA" id="YSERWEE"/>
<evidence type="ECO:0000256" key="7">
    <source>
        <dbReference type="ARBA" id="ARBA00023015"/>
    </source>
</evidence>
<dbReference type="GO" id="GO:0051301">
    <property type="term" value="P:cell division"/>
    <property type="evidence" value="ECO:0007669"/>
    <property type="project" value="UniProtKB-KW"/>
</dbReference>
<keyword evidence="11" id="KW-0132">Cell division</keyword>
<organism evidence="11 12">
    <name type="scientific">Zootermopsis nevadensis</name>
    <name type="common">Dampwood termite</name>
    <dbReference type="NCBI Taxonomy" id="136037"/>
    <lineage>
        <taxon>Eukaryota</taxon>
        <taxon>Metazoa</taxon>
        <taxon>Ecdysozoa</taxon>
        <taxon>Arthropoda</taxon>
        <taxon>Hexapoda</taxon>
        <taxon>Insecta</taxon>
        <taxon>Pterygota</taxon>
        <taxon>Neoptera</taxon>
        <taxon>Polyneoptera</taxon>
        <taxon>Dictyoptera</taxon>
        <taxon>Blattodea</taxon>
        <taxon>Blattoidea</taxon>
        <taxon>Termitoidae</taxon>
        <taxon>Termopsidae</taxon>
        <taxon>Zootermopsis</taxon>
    </lineage>
</organism>
<keyword evidence="12" id="KW-1185">Reference proteome</keyword>
<dbReference type="InParanoid" id="A0A067RC17"/>
<dbReference type="OrthoDB" id="298344at2759"/>
<dbReference type="InterPro" id="IPR040221">
    <property type="entry name" value="CDCA7/CDA7L"/>
</dbReference>
<dbReference type="eggNOG" id="ENOG502QQPE">
    <property type="taxonomic scope" value="Eukaryota"/>
</dbReference>
<accession>A0A067RC17</accession>
<dbReference type="Pfam" id="PF10497">
    <property type="entry name" value="zf-4CXXC_R1"/>
    <property type="match status" value="1"/>
</dbReference>
<dbReference type="PANTHER" id="PTHR31169">
    <property type="entry name" value="OS05G0300700 PROTEIN"/>
    <property type="match status" value="1"/>
</dbReference>
<keyword evidence="5" id="KW-0597">Phosphoprotein</keyword>
<feature type="domain" description="Zinc-finger" evidence="10">
    <location>
        <begin position="190"/>
        <end position="288"/>
    </location>
</feature>
<evidence type="ECO:0000256" key="3">
    <source>
        <dbReference type="ARBA" id="ARBA00022490"/>
    </source>
</evidence>
<dbReference type="AlphaFoldDB" id="A0A067RC17"/>
<comment type="subcellular location">
    <subcellularLocation>
        <location evidence="2">Cytoplasm</location>
    </subcellularLocation>
    <subcellularLocation>
        <location evidence="1">Nucleus</location>
    </subcellularLocation>
</comment>
<dbReference type="InterPro" id="IPR018866">
    <property type="entry name" value="Znf-4CXXC_R1"/>
</dbReference>
<evidence type="ECO:0000256" key="4">
    <source>
        <dbReference type="ARBA" id="ARBA00022499"/>
    </source>
</evidence>
<sequence>MMTSVSEYELLRNKNVKEREALFSTLFKELKDLSEPLKKSAQVNSFNLSREGTAPRQRHTYFNVFPTTRSVRIRRSARLKRLKDDEYVCDEEDSDESDEDDYVSNDNLDMKNRLIVCFPCQYKFRVDISCNEVIDVWEGNESEESSGEEELLPQRQINRRLADVPVVLNPEEVTEADIRNVAQKSGGKTYSSEHGTCCHQCRQKTLDTKTMCRSGSCVGVRGQFCGPCLKNRYGESAEKALKDPDWACPPCRGLCNCSICRTREGKRPTGILVPFVKSEGYSSVKEYLQFEEE</sequence>
<evidence type="ECO:0000256" key="2">
    <source>
        <dbReference type="ARBA" id="ARBA00004496"/>
    </source>
</evidence>
<evidence type="ECO:0000313" key="12">
    <source>
        <dbReference type="Proteomes" id="UP000027135"/>
    </source>
</evidence>
<evidence type="ECO:0000313" key="11">
    <source>
        <dbReference type="EMBL" id="KDR21302.1"/>
    </source>
</evidence>
<keyword evidence="6" id="KW-0832">Ubl conjugation</keyword>
<dbReference type="Proteomes" id="UP000027135">
    <property type="component" value="Unassembled WGS sequence"/>
</dbReference>
<proteinExistence type="predicted"/>
<reference evidence="11 12" key="1">
    <citation type="journal article" date="2014" name="Nat. Commun.">
        <title>Molecular traces of alternative social organization in a termite genome.</title>
        <authorList>
            <person name="Terrapon N."/>
            <person name="Li C."/>
            <person name="Robertson H.M."/>
            <person name="Ji L."/>
            <person name="Meng X."/>
            <person name="Booth W."/>
            <person name="Chen Z."/>
            <person name="Childers C.P."/>
            <person name="Glastad K.M."/>
            <person name="Gokhale K."/>
            <person name="Gowin J."/>
            <person name="Gronenberg W."/>
            <person name="Hermansen R.A."/>
            <person name="Hu H."/>
            <person name="Hunt B.G."/>
            <person name="Huylmans A.K."/>
            <person name="Khalil S.M."/>
            <person name="Mitchell R.D."/>
            <person name="Munoz-Torres M.C."/>
            <person name="Mustard J.A."/>
            <person name="Pan H."/>
            <person name="Reese J.T."/>
            <person name="Scharf M.E."/>
            <person name="Sun F."/>
            <person name="Vogel H."/>
            <person name="Xiao J."/>
            <person name="Yang W."/>
            <person name="Yang Z."/>
            <person name="Yang Z."/>
            <person name="Zhou J."/>
            <person name="Zhu J."/>
            <person name="Brent C.S."/>
            <person name="Elsik C.G."/>
            <person name="Goodisman M.A."/>
            <person name="Liberles D.A."/>
            <person name="Roe R.M."/>
            <person name="Vargo E.L."/>
            <person name="Vilcinskas A."/>
            <person name="Wang J."/>
            <person name="Bornberg-Bauer E."/>
            <person name="Korb J."/>
            <person name="Zhang G."/>
            <person name="Liebig J."/>
        </authorList>
    </citation>
    <scope>NUCLEOTIDE SEQUENCE [LARGE SCALE GENOMIC DNA]</scope>
    <source>
        <tissue evidence="11">Whole organism</tissue>
    </source>
</reference>
<dbReference type="GO" id="GO:0006355">
    <property type="term" value="P:regulation of DNA-templated transcription"/>
    <property type="evidence" value="ECO:0007669"/>
    <property type="project" value="InterPro"/>
</dbReference>
<name>A0A067RC17_ZOONE</name>
<keyword evidence="8" id="KW-0804">Transcription</keyword>
<dbReference type="GO" id="GO:0005634">
    <property type="term" value="C:nucleus"/>
    <property type="evidence" value="ECO:0007669"/>
    <property type="project" value="UniProtKB-SubCell"/>
</dbReference>
<protein>
    <submittedName>
        <fullName evidence="11">Cell division cycle-associated 7-like protein</fullName>
    </submittedName>
</protein>
<dbReference type="STRING" id="136037.A0A067RC17"/>
<evidence type="ECO:0000256" key="8">
    <source>
        <dbReference type="ARBA" id="ARBA00023163"/>
    </source>
</evidence>
<evidence type="ECO:0000256" key="5">
    <source>
        <dbReference type="ARBA" id="ARBA00022553"/>
    </source>
</evidence>
<dbReference type="PANTHER" id="PTHR31169:SF8">
    <property type="entry name" value="ZINC-FINGER DOMAIN OF MONOAMINE-OXIDASE A REPRESSOR R1 PROTEIN"/>
    <property type="match status" value="1"/>
</dbReference>
<evidence type="ECO:0000256" key="1">
    <source>
        <dbReference type="ARBA" id="ARBA00004123"/>
    </source>
</evidence>
<dbReference type="GO" id="GO:0005737">
    <property type="term" value="C:cytoplasm"/>
    <property type="evidence" value="ECO:0007669"/>
    <property type="project" value="UniProtKB-SubCell"/>
</dbReference>
<evidence type="ECO:0000256" key="9">
    <source>
        <dbReference type="ARBA" id="ARBA00023242"/>
    </source>
</evidence>
<keyword evidence="7" id="KW-0805">Transcription regulation</keyword>
<keyword evidence="4" id="KW-1017">Isopeptide bond</keyword>
<keyword evidence="3" id="KW-0963">Cytoplasm</keyword>
<keyword evidence="9" id="KW-0539">Nucleus</keyword>
<dbReference type="EMBL" id="KK852562">
    <property type="protein sequence ID" value="KDR21302.1"/>
    <property type="molecule type" value="Genomic_DNA"/>
</dbReference>